<sequence length="179" mass="21473">MGWCKFKFLFCFRLILATIAHFNWLTAIYVNCIFFTLWKSYDIFWFWFHLFLCICFPALRPENYLIVFIRLICAKYGEYSDKSFKEIYEQFYIYNEGETKTEVEVRRVESLRREKRLSRREVNKADDGDDPSSSKGEDIEIGITTSDPRLLENEEQAMPNIHIDRQKGAEDCTKEHLEE</sequence>
<evidence type="ECO:0000256" key="2">
    <source>
        <dbReference type="SAM" id="Phobius"/>
    </source>
</evidence>
<protein>
    <submittedName>
        <fullName evidence="3">Uncharacterized protein</fullName>
    </submittedName>
</protein>
<keyword evidence="2" id="KW-0472">Membrane</keyword>
<keyword evidence="2" id="KW-0812">Transmembrane</keyword>
<dbReference type="OrthoDB" id="5803839at2759"/>
<feature type="transmembrane region" description="Helical" evidence="2">
    <location>
        <begin position="12"/>
        <end position="37"/>
    </location>
</feature>
<feature type="transmembrane region" description="Helical" evidence="2">
    <location>
        <begin position="43"/>
        <end position="60"/>
    </location>
</feature>
<gene>
    <name evidence="3" type="ORF">MENT_LOCUS15738</name>
</gene>
<evidence type="ECO:0000313" key="4">
    <source>
        <dbReference type="Proteomes" id="UP000580250"/>
    </source>
</evidence>
<feature type="compositionally biased region" description="Basic and acidic residues" evidence="1">
    <location>
        <begin position="162"/>
        <end position="179"/>
    </location>
</feature>
<organism evidence="3 4">
    <name type="scientific">Meloidogyne enterolobii</name>
    <name type="common">Root-knot nematode worm</name>
    <name type="synonym">Meloidogyne mayaguensis</name>
    <dbReference type="NCBI Taxonomy" id="390850"/>
    <lineage>
        <taxon>Eukaryota</taxon>
        <taxon>Metazoa</taxon>
        <taxon>Ecdysozoa</taxon>
        <taxon>Nematoda</taxon>
        <taxon>Chromadorea</taxon>
        <taxon>Rhabditida</taxon>
        <taxon>Tylenchina</taxon>
        <taxon>Tylenchomorpha</taxon>
        <taxon>Tylenchoidea</taxon>
        <taxon>Meloidogynidae</taxon>
        <taxon>Meloidogyninae</taxon>
        <taxon>Meloidogyne</taxon>
    </lineage>
</organism>
<dbReference type="EMBL" id="CAJEWN010000095">
    <property type="protein sequence ID" value="CAD2162994.1"/>
    <property type="molecule type" value="Genomic_DNA"/>
</dbReference>
<reference evidence="3 4" key="1">
    <citation type="submission" date="2020-08" db="EMBL/GenBank/DDBJ databases">
        <authorList>
            <person name="Koutsovoulos G."/>
            <person name="Danchin GJ E."/>
        </authorList>
    </citation>
    <scope>NUCLEOTIDE SEQUENCE [LARGE SCALE GENOMIC DNA]</scope>
</reference>
<feature type="region of interest" description="Disordered" evidence="1">
    <location>
        <begin position="122"/>
        <end position="179"/>
    </location>
</feature>
<evidence type="ECO:0000256" key="1">
    <source>
        <dbReference type="SAM" id="MobiDB-lite"/>
    </source>
</evidence>
<dbReference type="AlphaFoldDB" id="A0A6V7UPX8"/>
<name>A0A6V7UPX8_MELEN</name>
<dbReference type="Proteomes" id="UP000580250">
    <property type="component" value="Unassembled WGS sequence"/>
</dbReference>
<evidence type="ECO:0000313" key="3">
    <source>
        <dbReference type="EMBL" id="CAD2162994.1"/>
    </source>
</evidence>
<comment type="caution">
    <text evidence="3">The sequence shown here is derived from an EMBL/GenBank/DDBJ whole genome shotgun (WGS) entry which is preliminary data.</text>
</comment>
<keyword evidence="2" id="KW-1133">Transmembrane helix</keyword>
<accession>A0A6V7UPX8</accession>
<proteinExistence type="predicted"/>